<dbReference type="CTD" id="36378077"/>
<evidence type="ECO:0000313" key="2">
    <source>
        <dbReference type="Proteomes" id="UP000035682"/>
    </source>
</evidence>
<gene>
    <name evidence="1 3 4" type="ORF">SRAE_2000038900</name>
</gene>
<dbReference type="RefSeq" id="XP_024504913.1">
    <property type="nucleotide sequence ID" value="XM_024651213.1"/>
</dbReference>
<keyword evidence="2" id="KW-1185">Reference proteome</keyword>
<reference evidence="1 2" key="1">
    <citation type="submission" date="2014-09" db="EMBL/GenBank/DDBJ databases">
        <authorList>
            <person name="Martin A.A."/>
        </authorList>
    </citation>
    <scope>NUCLEOTIDE SEQUENCE</scope>
    <source>
        <strain evidence="2">ED321</strain>
        <strain evidence="1">ED321 Heterogonic</strain>
    </source>
</reference>
<reference evidence="3" key="2">
    <citation type="submission" date="2020-12" db="UniProtKB">
        <authorList>
            <consortium name="WormBaseParasite"/>
        </authorList>
    </citation>
    <scope>IDENTIFICATION</scope>
</reference>
<dbReference type="Proteomes" id="UP000035682">
    <property type="component" value="Unplaced"/>
</dbReference>
<dbReference type="WormBase" id="SRAE_2000038900">
    <property type="protein sequence ID" value="SRP07575"/>
    <property type="gene ID" value="WBGene00260583"/>
</dbReference>
<dbReference type="GeneID" id="36378077"/>
<evidence type="ECO:0000313" key="3">
    <source>
        <dbReference type="WBParaSite" id="SRAE_2000038900.1"/>
    </source>
</evidence>
<proteinExistence type="predicted"/>
<accession>A0A090LCA0</accession>
<dbReference type="EMBL" id="LN609529">
    <property type="protein sequence ID" value="CEF65713.1"/>
    <property type="molecule type" value="Genomic_DNA"/>
</dbReference>
<dbReference type="WBParaSite" id="SRAE_2000038900.1">
    <property type="protein sequence ID" value="SRAE_2000038900.1"/>
    <property type="gene ID" value="WBGene00260583"/>
</dbReference>
<name>A0A090LCA0_STRRB</name>
<protein>
    <submittedName>
        <fullName evidence="1 3">Uncharacterized protein</fullName>
    </submittedName>
</protein>
<sequence length="155" mass="17879">MHSCKITILKRITHIAHIFLYVAVSYFESKNIGKRDSDDFFIDRTPKWYKDPIKASIVKNSPKRHVYNNLRLARSTNDLKDSSKVMIPFEESDMDVGTAPPEVIPFEEPSHEFLKKISETANNKINIDHFGSKTGNFKNLMTVDFEGPLLKKYLS</sequence>
<dbReference type="AlphaFoldDB" id="A0A090LCA0"/>
<evidence type="ECO:0000313" key="4">
    <source>
        <dbReference type="WormBase" id="SRAE_2000038900"/>
    </source>
</evidence>
<evidence type="ECO:0000313" key="1">
    <source>
        <dbReference type="EMBL" id="CEF65713.1"/>
    </source>
</evidence>
<organism evidence="1">
    <name type="scientific">Strongyloides ratti</name>
    <name type="common">Parasitic roundworm</name>
    <dbReference type="NCBI Taxonomy" id="34506"/>
    <lineage>
        <taxon>Eukaryota</taxon>
        <taxon>Metazoa</taxon>
        <taxon>Ecdysozoa</taxon>
        <taxon>Nematoda</taxon>
        <taxon>Chromadorea</taxon>
        <taxon>Rhabditida</taxon>
        <taxon>Tylenchina</taxon>
        <taxon>Panagrolaimomorpha</taxon>
        <taxon>Strongyloidoidea</taxon>
        <taxon>Strongyloididae</taxon>
        <taxon>Strongyloides</taxon>
    </lineage>
</organism>